<evidence type="ECO:0000313" key="6">
    <source>
        <dbReference type="Proteomes" id="UP000030993"/>
    </source>
</evidence>
<dbReference type="eggNOG" id="COG0006">
    <property type="taxonomic scope" value="Bacteria"/>
</dbReference>
<dbReference type="Gene3D" id="3.90.230.10">
    <property type="entry name" value="Creatinase/methionine aminopeptidase superfamily"/>
    <property type="match status" value="1"/>
</dbReference>
<name>A0A0B2JZJ4_9FIRM</name>
<reference evidence="5 6" key="1">
    <citation type="journal article" date="2013" name="PLoS ONE">
        <title>Identification and characterization of three novel lipases belonging to families II and V from Anaerovibrio lipolyticus 5ST.</title>
        <authorList>
            <person name="Prive F."/>
            <person name="Kaderbhai N.N."/>
            <person name="Girdwood S."/>
            <person name="Worgan H.J."/>
            <person name="Pinloche E."/>
            <person name="Scollan N.D."/>
            <person name="Huws S.A."/>
            <person name="Newbold C.J."/>
        </authorList>
    </citation>
    <scope>NUCLEOTIDE SEQUENCE [LARGE SCALE GENOMIC DNA]</scope>
    <source>
        <strain evidence="5 6">5S</strain>
    </source>
</reference>
<dbReference type="InterPro" id="IPR001714">
    <property type="entry name" value="Pept_M24_MAP"/>
</dbReference>
<dbReference type="STRING" id="82374.NZ47_06540"/>
<accession>A0A0B2JZJ4</accession>
<feature type="domain" description="Creatinase N-terminal" evidence="4">
    <location>
        <begin position="5"/>
        <end position="121"/>
    </location>
</feature>
<gene>
    <name evidence="5" type="ORF">NZ47_06540</name>
</gene>
<dbReference type="GO" id="GO:0008235">
    <property type="term" value="F:metalloexopeptidase activity"/>
    <property type="evidence" value="ECO:0007669"/>
    <property type="project" value="UniProtKB-ARBA"/>
</dbReference>
<keyword evidence="6" id="KW-1185">Reference proteome</keyword>
<dbReference type="AlphaFoldDB" id="A0A0B2JZJ4"/>
<evidence type="ECO:0000256" key="2">
    <source>
        <dbReference type="ARBA" id="ARBA00022801"/>
    </source>
</evidence>
<dbReference type="PANTHER" id="PTHR46112">
    <property type="entry name" value="AMINOPEPTIDASE"/>
    <property type="match status" value="1"/>
</dbReference>
<dbReference type="Pfam" id="PF01321">
    <property type="entry name" value="Creatinase_N"/>
    <property type="match status" value="1"/>
</dbReference>
<keyword evidence="1" id="KW-0479">Metal-binding</keyword>
<comment type="caution">
    <text evidence="5">The sequence shown here is derived from an EMBL/GenBank/DDBJ whole genome shotgun (WGS) entry which is preliminary data.</text>
</comment>
<dbReference type="RefSeq" id="WP_039208019.1">
    <property type="nucleotide sequence ID" value="NZ_JSCE01000131.1"/>
</dbReference>
<evidence type="ECO:0000259" key="3">
    <source>
        <dbReference type="Pfam" id="PF00557"/>
    </source>
</evidence>
<keyword evidence="2" id="KW-0378">Hydrolase</keyword>
<dbReference type="SUPFAM" id="SSF55920">
    <property type="entry name" value="Creatinase/aminopeptidase"/>
    <property type="match status" value="1"/>
</dbReference>
<dbReference type="PROSITE" id="PS00491">
    <property type="entry name" value="PROLINE_PEPTIDASE"/>
    <property type="match status" value="1"/>
</dbReference>
<dbReference type="Pfam" id="PF00557">
    <property type="entry name" value="Peptidase_M24"/>
    <property type="match status" value="1"/>
</dbReference>
<dbReference type="InterPro" id="IPR000994">
    <property type="entry name" value="Pept_M24"/>
</dbReference>
<protein>
    <submittedName>
        <fullName evidence="5">Peptidase M24</fullName>
    </submittedName>
</protein>
<evidence type="ECO:0000259" key="4">
    <source>
        <dbReference type="Pfam" id="PF01321"/>
    </source>
</evidence>
<dbReference type="EMBL" id="JSCE01000131">
    <property type="protein sequence ID" value="KHM52148.1"/>
    <property type="molecule type" value="Genomic_DNA"/>
</dbReference>
<organism evidence="5 6">
    <name type="scientific">Anaerovibrio lipolyticus</name>
    <dbReference type="NCBI Taxonomy" id="82374"/>
    <lineage>
        <taxon>Bacteria</taxon>
        <taxon>Bacillati</taxon>
        <taxon>Bacillota</taxon>
        <taxon>Negativicutes</taxon>
        <taxon>Selenomonadales</taxon>
        <taxon>Selenomonadaceae</taxon>
        <taxon>Anaerovibrio</taxon>
    </lineage>
</organism>
<dbReference type="GO" id="GO:0046872">
    <property type="term" value="F:metal ion binding"/>
    <property type="evidence" value="ECO:0007669"/>
    <property type="project" value="UniProtKB-KW"/>
</dbReference>
<dbReference type="InterPro" id="IPR036005">
    <property type="entry name" value="Creatinase/aminopeptidase-like"/>
</dbReference>
<dbReference type="InterPro" id="IPR050659">
    <property type="entry name" value="Peptidase_M24B"/>
</dbReference>
<dbReference type="InterPro" id="IPR029149">
    <property type="entry name" value="Creatin/AminoP/Spt16_N"/>
</dbReference>
<dbReference type="InterPro" id="IPR000587">
    <property type="entry name" value="Creatinase_N"/>
</dbReference>
<sequence>MVKERIRALRDYIKDKGLDGVLVSKEENLHYFSGFTGDDTMLVVSADDAVIVTDFRYVEQAANEAPDYRIAKQEKGLLLRVSEVIKELGLKKIGFEGASLVVDWYEKIKEQVGDGASLNSLELNSLRQIKDQQELQFIRKAVAISDKAFEDIITFIKPGISENQVAARLEGVMRSLGSQRPAFATIVASGKRGSLPHGTATEKLINAGEFVTMDYGAVYEGYHSDITRTICVGHADSKQRDIYDAVLQAQLLGVSLVRPGASGKSVDGEVRKYLYDKGYAEYFGHGLGHSLGLEIHEAPTLSPRSTCEALQPNTLITVEPGIYIPDWGGVRIEDTVLVTDTSNDVLTSSSKELMELTF</sequence>
<dbReference type="GO" id="GO:0004177">
    <property type="term" value="F:aminopeptidase activity"/>
    <property type="evidence" value="ECO:0007669"/>
    <property type="project" value="UniProtKB-ARBA"/>
</dbReference>
<dbReference type="CDD" id="cd01092">
    <property type="entry name" value="APP-like"/>
    <property type="match status" value="1"/>
</dbReference>
<dbReference type="PANTHER" id="PTHR46112:SF3">
    <property type="entry name" value="AMINOPEPTIDASE YPDF"/>
    <property type="match status" value="1"/>
</dbReference>
<dbReference type="PRINTS" id="PR00599">
    <property type="entry name" value="MAPEPTIDASE"/>
</dbReference>
<evidence type="ECO:0000256" key="1">
    <source>
        <dbReference type="ARBA" id="ARBA00022723"/>
    </source>
</evidence>
<feature type="domain" description="Peptidase M24" evidence="3">
    <location>
        <begin position="137"/>
        <end position="340"/>
    </location>
</feature>
<dbReference type="Proteomes" id="UP000030993">
    <property type="component" value="Unassembled WGS sequence"/>
</dbReference>
<dbReference type="SUPFAM" id="SSF53092">
    <property type="entry name" value="Creatinase/prolidase N-terminal domain"/>
    <property type="match status" value="1"/>
</dbReference>
<dbReference type="InterPro" id="IPR001131">
    <property type="entry name" value="Peptidase_M24B_aminopep-P_CS"/>
</dbReference>
<proteinExistence type="predicted"/>
<dbReference type="Gene3D" id="3.40.350.10">
    <property type="entry name" value="Creatinase/prolidase N-terminal domain"/>
    <property type="match status" value="1"/>
</dbReference>
<evidence type="ECO:0000313" key="5">
    <source>
        <dbReference type="EMBL" id="KHM52148.1"/>
    </source>
</evidence>